<evidence type="ECO:0000256" key="1">
    <source>
        <dbReference type="SAM" id="MobiDB-lite"/>
    </source>
</evidence>
<reference evidence="2" key="2">
    <citation type="submission" date="2021-02" db="EMBL/GenBank/DDBJ databases">
        <authorList>
            <person name="Kimball J.A."/>
            <person name="Haas M.W."/>
            <person name="Macchietto M."/>
            <person name="Kono T."/>
            <person name="Duquette J."/>
            <person name="Shao M."/>
        </authorList>
    </citation>
    <scope>NUCLEOTIDE SEQUENCE</scope>
    <source>
        <tissue evidence="2">Fresh leaf tissue</tissue>
    </source>
</reference>
<gene>
    <name evidence="2" type="ORF">GUJ93_ZPchr0003g16449</name>
</gene>
<keyword evidence="3" id="KW-1185">Reference proteome</keyword>
<name>A0A8J5VIG2_ZIZPA</name>
<feature type="compositionally biased region" description="Basic and acidic residues" evidence="1">
    <location>
        <begin position="23"/>
        <end position="38"/>
    </location>
</feature>
<feature type="region of interest" description="Disordered" evidence="1">
    <location>
        <begin position="1"/>
        <end position="49"/>
    </location>
</feature>
<dbReference type="EMBL" id="JAAALK010000286">
    <property type="protein sequence ID" value="KAG8061051.1"/>
    <property type="molecule type" value="Genomic_DNA"/>
</dbReference>
<protein>
    <submittedName>
        <fullName evidence="2">Uncharacterized protein</fullName>
    </submittedName>
</protein>
<organism evidence="2 3">
    <name type="scientific">Zizania palustris</name>
    <name type="common">Northern wild rice</name>
    <dbReference type="NCBI Taxonomy" id="103762"/>
    <lineage>
        <taxon>Eukaryota</taxon>
        <taxon>Viridiplantae</taxon>
        <taxon>Streptophyta</taxon>
        <taxon>Embryophyta</taxon>
        <taxon>Tracheophyta</taxon>
        <taxon>Spermatophyta</taxon>
        <taxon>Magnoliopsida</taxon>
        <taxon>Liliopsida</taxon>
        <taxon>Poales</taxon>
        <taxon>Poaceae</taxon>
        <taxon>BOP clade</taxon>
        <taxon>Oryzoideae</taxon>
        <taxon>Oryzeae</taxon>
        <taxon>Zizaniinae</taxon>
        <taxon>Zizania</taxon>
    </lineage>
</organism>
<evidence type="ECO:0000313" key="3">
    <source>
        <dbReference type="Proteomes" id="UP000729402"/>
    </source>
</evidence>
<proteinExistence type="predicted"/>
<reference evidence="2" key="1">
    <citation type="journal article" date="2021" name="bioRxiv">
        <title>Whole Genome Assembly and Annotation of Northern Wild Rice, Zizania palustris L., Supports a Whole Genome Duplication in the Zizania Genus.</title>
        <authorList>
            <person name="Haas M."/>
            <person name="Kono T."/>
            <person name="Macchietto M."/>
            <person name="Millas R."/>
            <person name="McGilp L."/>
            <person name="Shao M."/>
            <person name="Duquette J."/>
            <person name="Hirsch C.N."/>
            <person name="Kimball J."/>
        </authorList>
    </citation>
    <scope>NUCLEOTIDE SEQUENCE</scope>
    <source>
        <tissue evidence="2">Fresh leaf tissue</tissue>
    </source>
</reference>
<comment type="caution">
    <text evidence="2">The sequence shown here is derived from an EMBL/GenBank/DDBJ whole genome shotgun (WGS) entry which is preliminary data.</text>
</comment>
<dbReference type="AlphaFoldDB" id="A0A8J5VIG2"/>
<dbReference type="Proteomes" id="UP000729402">
    <property type="component" value="Unassembled WGS sequence"/>
</dbReference>
<evidence type="ECO:0000313" key="2">
    <source>
        <dbReference type="EMBL" id="KAG8061051.1"/>
    </source>
</evidence>
<feature type="compositionally biased region" description="Low complexity" evidence="1">
    <location>
        <begin position="240"/>
        <end position="250"/>
    </location>
</feature>
<sequence length="265" mass="29465">MAAAQDAVDDDVGEGGAAYGGGKGERRGEEALDHDTRLSRASSPRDAGQWLRSSYPWSVVSDEVIPLCRRLDTLKWKVVAKPITNDGVETTIWKHSNAQWVEATLAATLVDQFHPEKNRFTGLSILKEIDSGNLVITKSDQNDGYSFKMFTEAMVSNFVENNCFIEIVELCQDMHRVGMAMNEVTLMVMAGVAIVLGEFAFCRNIHVYALKWGWEEIWTETCPAWQIQRRVPIVRRPRLAPASSASSVPRPRAKSRPPSPSGSLD</sequence>
<feature type="region of interest" description="Disordered" evidence="1">
    <location>
        <begin position="240"/>
        <end position="265"/>
    </location>
</feature>
<accession>A0A8J5VIG2</accession>